<dbReference type="InterPro" id="IPR008942">
    <property type="entry name" value="ENTH_VHS"/>
</dbReference>
<dbReference type="InterPro" id="IPR006569">
    <property type="entry name" value="CID_dom"/>
</dbReference>
<dbReference type="SUPFAM" id="SSF48464">
    <property type="entry name" value="ENTH/VHS domain"/>
    <property type="match status" value="1"/>
</dbReference>
<feature type="compositionally biased region" description="Polar residues" evidence="1">
    <location>
        <begin position="162"/>
        <end position="184"/>
    </location>
</feature>
<sequence length="608" mass="66342">MASAPPVLALEVALKAIPDHKAPGITGTRIAAMTSICVDNVQYESALVQKLFTYFTIATPPYKLGVLYVIDSVIRKWLAQARSRQQVYDENAADGTCGAGAHRLTVLMPNLIDDLLRALPDGYKDKLHKLIVIWRKASTFPDEMIESFQSKLEATPVPVPNFQGQNQGEPQCSGQSQIHKQSQHGGPDHNNGQQQNGNQTYSQPQIPAQAQSITQVPTYLPNLLPRPHSIMPQEQQQQQLQQQQPQPTAPPMNSQQFPYSMPPFTNSNLTAPNPARFLLPSAQSQGPPTRIQFSDQPRIPKLPRQVAGVYPNTAQQMAMFRMTPSQGTATDRFAVVLTSVSGSHNGVAPVVSTAPAASSLSTPPAPAITAVQNHYISGQGHGGSAQPNDNLDQHRYDNRARFGWPSRRDSRVKRRGSKHRQRNLPLSRDGSRSNGSRHGSNDKRVELDRSLSAGHIKSLSRSLLSRSMQTRWSVGFGPRDASDYGNNSRPIVPGLVVEAPDIEHGVGVSPKAISRRMQRGKSGNDGPRSVPGGLDACHDDPGRRSRNRGNRRGNPPDGEKDSVTNGQPPPQPFPLGIGTLHNDMTTHTRASRSRPPRATISRSILSLP</sequence>
<evidence type="ECO:0000313" key="4">
    <source>
        <dbReference type="Proteomes" id="UP001322277"/>
    </source>
</evidence>
<feature type="region of interest" description="Disordered" evidence="1">
    <location>
        <begin position="156"/>
        <end position="207"/>
    </location>
</feature>
<dbReference type="RefSeq" id="XP_062787769.1">
    <property type="nucleotide sequence ID" value="XM_062931718.1"/>
</dbReference>
<gene>
    <name evidence="3" type="ORF">CDEST_15563</name>
</gene>
<feature type="compositionally biased region" description="Low complexity" evidence="1">
    <location>
        <begin position="190"/>
        <end position="199"/>
    </location>
</feature>
<feature type="domain" description="CID" evidence="2">
    <location>
        <begin position="2"/>
        <end position="156"/>
    </location>
</feature>
<feature type="region of interest" description="Disordered" evidence="1">
    <location>
        <begin position="376"/>
        <end position="449"/>
    </location>
</feature>
<dbReference type="AlphaFoldDB" id="A0AAX4J4N8"/>
<dbReference type="Proteomes" id="UP001322277">
    <property type="component" value="Chromosome 12"/>
</dbReference>
<proteinExistence type="predicted"/>
<accession>A0AAX4J4N8</accession>
<dbReference type="PROSITE" id="PS51391">
    <property type="entry name" value="CID"/>
    <property type="match status" value="1"/>
</dbReference>
<dbReference type="SMART" id="SM00582">
    <property type="entry name" value="RPR"/>
    <property type="match status" value="1"/>
</dbReference>
<evidence type="ECO:0000256" key="1">
    <source>
        <dbReference type="SAM" id="MobiDB-lite"/>
    </source>
</evidence>
<feature type="compositionally biased region" description="Basic and acidic residues" evidence="1">
    <location>
        <begin position="439"/>
        <end position="449"/>
    </location>
</feature>
<evidence type="ECO:0000259" key="2">
    <source>
        <dbReference type="PROSITE" id="PS51391"/>
    </source>
</evidence>
<dbReference type="CDD" id="cd16984">
    <property type="entry name" value="CID_Nrd1_like"/>
    <property type="match status" value="1"/>
</dbReference>
<protein>
    <submittedName>
        <fullName evidence="3">CID domain-containing protein</fullName>
    </submittedName>
</protein>
<feature type="compositionally biased region" description="Low complexity" evidence="1">
    <location>
        <begin position="232"/>
        <end position="246"/>
    </location>
</feature>
<evidence type="ECO:0000313" key="3">
    <source>
        <dbReference type="EMBL" id="WQF90549.1"/>
    </source>
</evidence>
<keyword evidence="4" id="KW-1185">Reference proteome</keyword>
<feature type="region of interest" description="Disordered" evidence="1">
    <location>
        <begin position="220"/>
        <end position="259"/>
    </location>
</feature>
<feature type="region of interest" description="Disordered" evidence="1">
    <location>
        <begin position="507"/>
        <end position="608"/>
    </location>
</feature>
<dbReference type="KEGG" id="cdet:87952062"/>
<dbReference type="FunFam" id="1.25.40.90:FF:000026">
    <property type="entry name" value="RNA binding protein Nrd1"/>
    <property type="match status" value="1"/>
</dbReference>
<dbReference type="Pfam" id="PF04818">
    <property type="entry name" value="CID"/>
    <property type="match status" value="1"/>
</dbReference>
<organism evidence="3 4">
    <name type="scientific">Colletotrichum destructivum</name>
    <dbReference type="NCBI Taxonomy" id="34406"/>
    <lineage>
        <taxon>Eukaryota</taxon>
        <taxon>Fungi</taxon>
        <taxon>Dikarya</taxon>
        <taxon>Ascomycota</taxon>
        <taxon>Pezizomycotina</taxon>
        <taxon>Sordariomycetes</taxon>
        <taxon>Hypocreomycetidae</taxon>
        <taxon>Glomerellales</taxon>
        <taxon>Glomerellaceae</taxon>
        <taxon>Colletotrichum</taxon>
        <taxon>Colletotrichum destructivum species complex</taxon>
    </lineage>
</organism>
<dbReference type="EMBL" id="CP137316">
    <property type="protein sequence ID" value="WQF90549.1"/>
    <property type="molecule type" value="Genomic_DNA"/>
</dbReference>
<name>A0AAX4J4N8_9PEZI</name>
<feature type="compositionally biased region" description="Basic and acidic residues" evidence="1">
    <location>
        <begin position="391"/>
        <end position="400"/>
    </location>
</feature>
<reference evidence="4" key="1">
    <citation type="journal article" date="2023" name="bioRxiv">
        <title>Complete genome of the Medicago anthracnose fungus, Colletotrichum destructivum, reveals a mini-chromosome-like region within a core chromosome.</title>
        <authorList>
            <person name="Lapalu N."/>
            <person name="Simon A."/>
            <person name="Lu A."/>
            <person name="Plaumann P.-L."/>
            <person name="Amselem J."/>
            <person name="Pigne S."/>
            <person name="Auger A."/>
            <person name="Koch C."/>
            <person name="Dallery J.-F."/>
            <person name="O'Connell R.J."/>
        </authorList>
    </citation>
    <scope>NUCLEOTIDE SEQUENCE [LARGE SCALE GENOMIC DNA]</scope>
    <source>
        <strain evidence="4">CBS 520.97</strain>
    </source>
</reference>
<dbReference type="Gene3D" id="1.25.40.90">
    <property type="match status" value="1"/>
</dbReference>
<feature type="compositionally biased region" description="Basic residues" evidence="1">
    <location>
        <begin position="410"/>
        <end position="422"/>
    </location>
</feature>
<dbReference type="GeneID" id="87952062"/>